<dbReference type="InterPro" id="IPR058533">
    <property type="entry name" value="Cation_efflux_TM"/>
</dbReference>
<evidence type="ECO:0000313" key="13">
    <source>
        <dbReference type="Proteomes" id="UP000192140"/>
    </source>
</evidence>
<evidence type="ECO:0000256" key="5">
    <source>
        <dbReference type="ARBA" id="ARBA00022692"/>
    </source>
</evidence>
<evidence type="ECO:0000256" key="4">
    <source>
        <dbReference type="ARBA" id="ARBA00022475"/>
    </source>
</evidence>
<dbReference type="InterPro" id="IPR036837">
    <property type="entry name" value="Cation_efflux_CTD_sf"/>
</dbReference>
<dbReference type="PANTHER" id="PTHR43840:SF15">
    <property type="entry name" value="MITOCHONDRIAL METAL TRANSPORTER 1-RELATED"/>
    <property type="match status" value="1"/>
</dbReference>
<comment type="similarity">
    <text evidence="2">Belongs to the cation diffusion facilitator (CDF) transporter (TC 2.A.4) family.</text>
</comment>
<evidence type="ECO:0000256" key="9">
    <source>
        <dbReference type="SAM" id="Phobius"/>
    </source>
</evidence>
<evidence type="ECO:0000256" key="3">
    <source>
        <dbReference type="ARBA" id="ARBA00022448"/>
    </source>
</evidence>
<dbReference type="EMBL" id="FCNP01000002">
    <property type="protein sequence ID" value="CVI54439.1"/>
    <property type="molecule type" value="Genomic_DNA"/>
</dbReference>
<dbReference type="GO" id="GO:0015086">
    <property type="term" value="F:cadmium ion transmembrane transporter activity"/>
    <property type="evidence" value="ECO:0007669"/>
    <property type="project" value="TreeGrafter"/>
</dbReference>
<dbReference type="InterPro" id="IPR002524">
    <property type="entry name" value="Cation_efflux"/>
</dbReference>
<evidence type="ECO:0000256" key="2">
    <source>
        <dbReference type="ARBA" id="ARBA00008114"/>
    </source>
</evidence>
<dbReference type="SUPFAM" id="SSF160240">
    <property type="entry name" value="Cation efflux protein cytoplasmic domain-like"/>
    <property type="match status" value="1"/>
</dbReference>
<comment type="subcellular location">
    <subcellularLocation>
        <location evidence="1">Cell membrane</location>
        <topology evidence="1">Multi-pass membrane protein</topology>
    </subcellularLocation>
</comment>
<feature type="transmembrane region" description="Helical" evidence="9">
    <location>
        <begin position="65"/>
        <end position="86"/>
    </location>
</feature>
<keyword evidence="13" id="KW-1185">Reference proteome</keyword>
<dbReference type="SUPFAM" id="SSF161111">
    <property type="entry name" value="Cation efflux protein transmembrane domain-like"/>
    <property type="match status" value="1"/>
</dbReference>
<comment type="caution">
    <text evidence="12">The sequence shown here is derived from an EMBL/GenBank/DDBJ whole genome shotgun (WGS) entry which is preliminary data.</text>
</comment>
<feature type="transmembrane region" description="Helical" evidence="9">
    <location>
        <begin position="144"/>
        <end position="164"/>
    </location>
</feature>
<evidence type="ECO:0000256" key="7">
    <source>
        <dbReference type="ARBA" id="ARBA00023136"/>
    </source>
</evidence>
<dbReference type="InterPro" id="IPR050291">
    <property type="entry name" value="CDF_Transporter"/>
</dbReference>
<evidence type="ECO:0000256" key="6">
    <source>
        <dbReference type="ARBA" id="ARBA00022989"/>
    </source>
</evidence>
<evidence type="ECO:0000259" key="10">
    <source>
        <dbReference type="Pfam" id="PF01545"/>
    </source>
</evidence>
<dbReference type="NCBIfam" id="TIGR01297">
    <property type="entry name" value="CDF"/>
    <property type="match status" value="1"/>
</dbReference>
<dbReference type="Gene3D" id="3.30.70.1350">
    <property type="entry name" value="Cation efflux protein, cytoplasmic domain"/>
    <property type="match status" value="1"/>
</dbReference>
<accession>A0A1S7TJD3</accession>
<protein>
    <recommendedName>
        <fullName evidence="8">Protein p34</fullName>
    </recommendedName>
</protein>
<feature type="domain" description="Cation efflux protein cytoplasmic" evidence="11">
    <location>
        <begin position="239"/>
        <end position="315"/>
    </location>
</feature>
<proteinExistence type="inferred from homology"/>
<dbReference type="Pfam" id="PF16916">
    <property type="entry name" value="ZT_dimer"/>
    <property type="match status" value="1"/>
</dbReference>
<dbReference type="Gene3D" id="1.20.1510.10">
    <property type="entry name" value="Cation efflux protein transmembrane domain"/>
    <property type="match status" value="1"/>
</dbReference>
<sequence>MRAVRAFWQSVMQFVRIRTGAKMNSEGNMQAGALVRKLAFWSIPLSFGVLGLKLVAWWVTGSVALLSDGLESTVNVVAAFIAYFVIRYAQKPADDDHQFGHHKAEYISAVVEGVLIVVAALLIVQEAWGGLFNPRLPEAPALGLAINAAAGVINAIWATILIRVGKRHASPALAADGHHIMSDVVTSAGVLVGLVLALLTGYAILDPLLAILVAINILFQGSKVILHSLGGLMDRAVEPEEDEAIKKAIAEHCGGVIGVHDLRTRRAGSAAFIDFHVVVPAVMTVREAHDICDRLEDAIRDVIPGASLAIHVEPEGEKAHGVKVIV</sequence>
<feature type="domain" description="Cation efflux protein transmembrane" evidence="10">
    <location>
        <begin position="42"/>
        <end position="233"/>
    </location>
</feature>
<organism evidence="12 13">
    <name type="scientific">Agrobacterium deltaense NCPPB 1641</name>
    <dbReference type="NCBI Taxonomy" id="1183425"/>
    <lineage>
        <taxon>Bacteria</taxon>
        <taxon>Pseudomonadati</taxon>
        <taxon>Pseudomonadota</taxon>
        <taxon>Alphaproteobacteria</taxon>
        <taxon>Hyphomicrobiales</taxon>
        <taxon>Rhizobiaceae</taxon>
        <taxon>Rhizobium/Agrobacterium group</taxon>
        <taxon>Agrobacterium</taxon>
    </lineage>
</organism>
<gene>
    <name evidence="12" type="ORF">AGR7A_Cc100027</name>
</gene>
<keyword evidence="3" id="KW-0813">Transport</keyword>
<dbReference type="Proteomes" id="UP000192140">
    <property type="component" value="Unassembled WGS sequence"/>
</dbReference>
<dbReference type="InterPro" id="IPR027469">
    <property type="entry name" value="Cation_efflux_TMD_sf"/>
</dbReference>
<dbReference type="GO" id="GO:0006882">
    <property type="term" value="P:intracellular zinc ion homeostasis"/>
    <property type="evidence" value="ECO:0007669"/>
    <property type="project" value="TreeGrafter"/>
</dbReference>
<keyword evidence="5 9" id="KW-0812">Transmembrane</keyword>
<keyword evidence="6 9" id="KW-1133">Transmembrane helix</keyword>
<dbReference type="PANTHER" id="PTHR43840">
    <property type="entry name" value="MITOCHONDRIAL METAL TRANSPORTER 1-RELATED"/>
    <property type="match status" value="1"/>
</dbReference>
<dbReference type="Pfam" id="PF01545">
    <property type="entry name" value="Cation_efflux"/>
    <property type="match status" value="1"/>
</dbReference>
<dbReference type="GO" id="GO:0015341">
    <property type="term" value="F:zinc efflux antiporter activity"/>
    <property type="evidence" value="ECO:0007669"/>
    <property type="project" value="TreeGrafter"/>
</dbReference>
<keyword evidence="4" id="KW-1003">Cell membrane</keyword>
<dbReference type="AlphaFoldDB" id="A0A1S7TJD3"/>
<evidence type="ECO:0000256" key="1">
    <source>
        <dbReference type="ARBA" id="ARBA00004651"/>
    </source>
</evidence>
<dbReference type="GO" id="GO:0005886">
    <property type="term" value="C:plasma membrane"/>
    <property type="evidence" value="ECO:0007669"/>
    <property type="project" value="UniProtKB-SubCell"/>
</dbReference>
<evidence type="ECO:0000256" key="8">
    <source>
        <dbReference type="ARBA" id="ARBA00068882"/>
    </source>
</evidence>
<reference evidence="12" key="1">
    <citation type="submission" date="2016-01" db="EMBL/GenBank/DDBJ databases">
        <authorList>
            <person name="Regsiter A."/>
            <person name="william w."/>
        </authorList>
    </citation>
    <scope>NUCLEOTIDE SEQUENCE</scope>
    <source>
        <strain evidence="12">NCPPB 1641</strain>
    </source>
</reference>
<feature type="transmembrane region" description="Helical" evidence="9">
    <location>
        <begin position="38"/>
        <end position="59"/>
    </location>
</feature>
<dbReference type="FunFam" id="3.30.70.1350:FF:000002">
    <property type="entry name" value="Ferrous-iron efflux pump FieF"/>
    <property type="match status" value="1"/>
</dbReference>
<keyword evidence="7 9" id="KW-0472">Membrane</keyword>
<dbReference type="InterPro" id="IPR027470">
    <property type="entry name" value="Cation_efflux_CTD"/>
</dbReference>
<feature type="transmembrane region" description="Helical" evidence="9">
    <location>
        <begin position="106"/>
        <end position="124"/>
    </location>
</feature>
<evidence type="ECO:0000259" key="11">
    <source>
        <dbReference type="Pfam" id="PF16916"/>
    </source>
</evidence>
<name>A0A1S7TJD3_9HYPH</name>
<feature type="transmembrane region" description="Helical" evidence="9">
    <location>
        <begin position="184"/>
        <end position="202"/>
    </location>
</feature>
<evidence type="ECO:0000313" key="12">
    <source>
        <dbReference type="EMBL" id="CVI54439.1"/>
    </source>
</evidence>
<dbReference type="GO" id="GO:0015093">
    <property type="term" value="F:ferrous iron transmembrane transporter activity"/>
    <property type="evidence" value="ECO:0007669"/>
    <property type="project" value="TreeGrafter"/>
</dbReference>